<evidence type="ECO:0000313" key="3">
    <source>
        <dbReference type="Proteomes" id="UP000272942"/>
    </source>
</evidence>
<reference evidence="4" key="1">
    <citation type="submission" date="2016-06" db="UniProtKB">
        <authorList>
            <consortium name="WormBaseParasite"/>
        </authorList>
    </citation>
    <scope>IDENTIFICATION</scope>
</reference>
<dbReference type="Proteomes" id="UP000272942">
    <property type="component" value="Unassembled WGS sequence"/>
</dbReference>
<gene>
    <name evidence="2" type="ORF">ECPE_LOCUS15674</name>
</gene>
<name>A0A183B8Y7_9TREM</name>
<feature type="compositionally biased region" description="Polar residues" evidence="1">
    <location>
        <begin position="31"/>
        <end position="41"/>
    </location>
</feature>
<reference evidence="2 3" key="2">
    <citation type="submission" date="2018-11" db="EMBL/GenBank/DDBJ databases">
        <authorList>
            <consortium name="Pathogen Informatics"/>
        </authorList>
    </citation>
    <scope>NUCLEOTIDE SEQUENCE [LARGE SCALE GENOMIC DNA]</scope>
    <source>
        <strain evidence="2 3">Egypt</strain>
    </source>
</reference>
<protein>
    <submittedName>
        <fullName evidence="2 4">Uncharacterized protein</fullName>
    </submittedName>
</protein>
<accession>A0A183B8Y7</accession>
<dbReference type="WBParaSite" id="ECPE_0001571201-mRNA-1">
    <property type="protein sequence ID" value="ECPE_0001571201-mRNA-1"/>
    <property type="gene ID" value="ECPE_0001571201"/>
</dbReference>
<keyword evidence="3" id="KW-1185">Reference proteome</keyword>
<dbReference type="EMBL" id="UZAN01061416">
    <property type="protein sequence ID" value="VDP92946.1"/>
    <property type="molecule type" value="Genomic_DNA"/>
</dbReference>
<feature type="compositionally biased region" description="Polar residues" evidence="1">
    <location>
        <begin position="1"/>
        <end position="17"/>
    </location>
</feature>
<dbReference type="AlphaFoldDB" id="A0A183B8Y7"/>
<feature type="region of interest" description="Disordered" evidence="1">
    <location>
        <begin position="1"/>
        <end position="50"/>
    </location>
</feature>
<evidence type="ECO:0000313" key="4">
    <source>
        <dbReference type="WBParaSite" id="ECPE_0001571201-mRNA-1"/>
    </source>
</evidence>
<evidence type="ECO:0000313" key="2">
    <source>
        <dbReference type="EMBL" id="VDP92946.1"/>
    </source>
</evidence>
<sequence>MSSNQTNRSGWSPTTVWRQPEEETRRIMSAASDTTMSNITSRLEEDPPDLVPELISDYERSNPITETMEMTFSSPMACWYVEYALETLLSYL</sequence>
<evidence type="ECO:0000256" key="1">
    <source>
        <dbReference type="SAM" id="MobiDB-lite"/>
    </source>
</evidence>
<organism evidence="4">
    <name type="scientific">Echinostoma caproni</name>
    <dbReference type="NCBI Taxonomy" id="27848"/>
    <lineage>
        <taxon>Eukaryota</taxon>
        <taxon>Metazoa</taxon>
        <taxon>Spiralia</taxon>
        <taxon>Lophotrochozoa</taxon>
        <taxon>Platyhelminthes</taxon>
        <taxon>Trematoda</taxon>
        <taxon>Digenea</taxon>
        <taxon>Plagiorchiida</taxon>
        <taxon>Echinostomata</taxon>
        <taxon>Echinostomatoidea</taxon>
        <taxon>Echinostomatidae</taxon>
        <taxon>Echinostoma</taxon>
    </lineage>
</organism>
<proteinExistence type="predicted"/>